<gene>
    <name evidence="2" type="ORF">TWF694_007188</name>
</gene>
<dbReference type="EMBL" id="JAVHJO010000003">
    <property type="protein sequence ID" value="KAK6541375.1"/>
    <property type="molecule type" value="Genomic_DNA"/>
</dbReference>
<dbReference type="AlphaFoldDB" id="A0AAV9XH12"/>
<keyword evidence="3" id="KW-1185">Reference proteome</keyword>
<proteinExistence type="predicted"/>
<feature type="compositionally biased region" description="Polar residues" evidence="1">
    <location>
        <begin position="395"/>
        <end position="404"/>
    </location>
</feature>
<reference evidence="2 3" key="1">
    <citation type="submission" date="2019-10" db="EMBL/GenBank/DDBJ databases">
        <authorList>
            <person name="Palmer J.M."/>
        </authorList>
    </citation>
    <scope>NUCLEOTIDE SEQUENCE [LARGE SCALE GENOMIC DNA]</scope>
    <source>
        <strain evidence="2 3">TWF694</strain>
    </source>
</reference>
<feature type="region of interest" description="Disordered" evidence="1">
    <location>
        <begin position="386"/>
        <end position="408"/>
    </location>
</feature>
<comment type="caution">
    <text evidence="2">The sequence shown here is derived from an EMBL/GenBank/DDBJ whole genome shotgun (WGS) entry which is preliminary data.</text>
</comment>
<accession>A0AAV9XH12</accession>
<evidence type="ECO:0000313" key="2">
    <source>
        <dbReference type="EMBL" id="KAK6541375.1"/>
    </source>
</evidence>
<feature type="region of interest" description="Disordered" evidence="1">
    <location>
        <begin position="190"/>
        <end position="251"/>
    </location>
</feature>
<evidence type="ECO:0000313" key="3">
    <source>
        <dbReference type="Proteomes" id="UP001365542"/>
    </source>
</evidence>
<feature type="region of interest" description="Disordered" evidence="1">
    <location>
        <begin position="1"/>
        <end position="25"/>
    </location>
</feature>
<dbReference type="Proteomes" id="UP001365542">
    <property type="component" value="Unassembled WGS sequence"/>
</dbReference>
<feature type="region of interest" description="Disordered" evidence="1">
    <location>
        <begin position="93"/>
        <end position="131"/>
    </location>
</feature>
<name>A0AAV9XH12_9PEZI</name>
<organism evidence="2 3">
    <name type="scientific">Orbilia ellipsospora</name>
    <dbReference type="NCBI Taxonomy" id="2528407"/>
    <lineage>
        <taxon>Eukaryota</taxon>
        <taxon>Fungi</taxon>
        <taxon>Dikarya</taxon>
        <taxon>Ascomycota</taxon>
        <taxon>Pezizomycotina</taxon>
        <taxon>Orbiliomycetes</taxon>
        <taxon>Orbiliales</taxon>
        <taxon>Orbiliaceae</taxon>
        <taxon>Orbilia</taxon>
    </lineage>
</organism>
<protein>
    <submittedName>
        <fullName evidence="2">Uncharacterized protein</fullName>
    </submittedName>
</protein>
<evidence type="ECO:0000256" key="1">
    <source>
        <dbReference type="SAM" id="MobiDB-lite"/>
    </source>
</evidence>
<feature type="region of interest" description="Disordered" evidence="1">
    <location>
        <begin position="526"/>
        <end position="559"/>
    </location>
</feature>
<feature type="compositionally biased region" description="Pro residues" evidence="1">
    <location>
        <begin position="535"/>
        <end position="544"/>
    </location>
</feature>
<sequence length="731" mass="81629">MSSSFIWEKPDDHSPSMKYPTDQPAGFVEPSSFVSSDRHWQYGSDSKDGVVGSSNGFSDHVAPGLRSVEEEADLEDGQYGELEITIKFTGRAGSSTRSRRLKLMSRSPQNNSGPTVLKSEHPAEESSPPLHRIYSSQDSQRICAFDQETGCACEEFSPSIFRNLVSQALSASGLSIDSSLDHLYSCAVSDLPEDNESRPKPRQASSGKKRLLSNASEENAQSQPNKKNPRLSENIDNQDTNDADDGNERHTCPYFKMYPERHLECGTKDLAQRPKIKSHIIKDHLKKGNIAVPPEIKSQKCEPWDRWCKWIVQDSPKSNRPVPNSTPDFYPILNYIVTAASGIPSDGLTCFSSVMLRLFKSVQTSPNDWVMFITGLEELERSLNATVPTAAPTTNGPSRKNQPQKGDEKPLLLTEDADQEDDPEHQVETVIPASCNDSLAQYPSSETLATTSAYTISQHTPHPPKSYPNIHDPSPTTITEDFAHSHNNLAQDLFPQSNDFEFPNWLNYGMLSADQTMQPEVAPTEPTYYETVPPREQPSPPEPPMESHFSIPPGIGTNPKSLVRAALPPRVRKRKTGTVRSHHVEGAPLNDSAAATQVHTISVLSAGQEQKYEFRGRFSITSFLSFLKREFNFSFDKPEERKIWCVDVREDIQIHAPDGIKAHLKSWSTKGGFTSTPSFRIDPCSDRAFGMEKYAMFTPDFVEELLQNDSMADIDSILSFRPSAHLQYMMR</sequence>
<feature type="compositionally biased region" description="Polar residues" evidence="1">
    <location>
        <begin position="213"/>
        <end position="226"/>
    </location>
</feature>